<keyword evidence="3" id="KW-1185">Reference proteome</keyword>
<dbReference type="Proteomes" id="UP000594261">
    <property type="component" value="Chromosome 2"/>
</dbReference>
<reference evidence="3" key="1">
    <citation type="journal article" date="2016" name="G3 (Bethesda)">
        <title>First Draft Assembly and Annotation of the Genome of a California Endemic Oak Quercus lobata Nee (Fagaceae).</title>
        <authorList>
            <person name="Sork V.L."/>
            <person name="Fitz-Gibbon S.T."/>
            <person name="Puiu D."/>
            <person name="Crepeau M."/>
            <person name="Gugger P.F."/>
            <person name="Sherman R."/>
            <person name="Stevens K."/>
            <person name="Langley C.H."/>
            <person name="Pellegrini M."/>
            <person name="Salzberg S.L."/>
        </authorList>
    </citation>
    <scope>NUCLEOTIDE SEQUENCE [LARGE SCALE GENOMIC DNA]</scope>
    <source>
        <strain evidence="3">cv. SW786</strain>
    </source>
</reference>
<dbReference type="InParanoid" id="A0A7N2KX55"/>
<dbReference type="EnsemblPlants" id="QL02p057492:mrna">
    <property type="protein sequence ID" value="QL02p057492:mrna"/>
    <property type="gene ID" value="QL02p057492"/>
</dbReference>
<dbReference type="InterPro" id="IPR009424">
    <property type="entry name" value="AGP16/20/22/41"/>
</dbReference>
<dbReference type="PANTHER" id="PTHR33374">
    <property type="entry name" value="ARABINOGALACTAN PROTEIN 20"/>
    <property type="match status" value="1"/>
</dbReference>
<keyword evidence="1" id="KW-0472">Membrane</keyword>
<accession>A0A7N2KX55</accession>
<evidence type="ECO:0000313" key="3">
    <source>
        <dbReference type="Proteomes" id="UP000594261"/>
    </source>
</evidence>
<reference evidence="2" key="2">
    <citation type="submission" date="2021-01" db="UniProtKB">
        <authorList>
            <consortium name="EnsemblPlants"/>
        </authorList>
    </citation>
    <scope>IDENTIFICATION</scope>
</reference>
<dbReference type="Gramene" id="QL02p057492:mrna">
    <property type="protein sequence ID" value="QL02p057492:mrna"/>
    <property type="gene ID" value="QL02p057492"/>
</dbReference>
<protein>
    <submittedName>
        <fullName evidence="2">Uncharacterized protein</fullName>
    </submittedName>
</protein>
<name>A0A7N2KX55_QUELO</name>
<proteinExistence type="predicted"/>
<evidence type="ECO:0000256" key="1">
    <source>
        <dbReference type="SAM" id="Phobius"/>
    </source>
</evidence>
<sequence length="79" mass="8743">MNNSIYKRRRSAAAITSEETKTKAMEENYEIALFVFIDGAEGLDCPSTSIDQGIAYVLMLLALLLTYLILPLDASSYGF</sequence>
<feature type="transmembrane region" description="Helical" evidence="1">
    <location>
        <begin position="53"/>
        <end position="70"/>
    </location>
</feature>
<dbReference type="AlphaFoldDB" id="A0A7N2KX55"/>
<keyword evidence="1" id="KW-0812">Transmembrane</keyword>
<evidence type="ECO:0000313" key="2">
    <source>
        <dbReference type="EnsemblPlants" id="QL02p057492:mrna"/>
    </source>
</evidence>
<keyword evidence="1" id="KW-1133">Transmembrane helix</keyword>
<dbReference type="Pfam" id="PF06376">
    <property type="entry name" value="AGP"/>
    <property type="match status" value="1"/>
</dbReference>
<organism evidence="2 3">
    <name type="scientific">Quercus lobata</name>
    <name type="common">Valley oak</name>
    <dbReference type="NCBI Taxonomy" id="97700"/>
    <lineage>
        <taxon>Eukaryota</taxon>
        <taxon>Viridiplantae</taxon>
        <taxon>Streptophyta</taxon>
        <taxon>Embryophyta</taxon>
        <taxon>Tracheophyta</taxon>
        <taxon>Spermatophyta</taxon>
        <taxon>Magnoliopsida</taxon>
        <taxon>eudicotyledons</taxon>
        <taxon>Gunneridae</taxon>
        <taxon>Pentapetalae</taxon>
        <taxon>rosids</taxon>
        <taxon>fabids</taxon>
        <taxon>Fagales</taxon>
        <taxon>Fagaceae</taxon>
        <taxon>Quercus</taxon>
    </lineage>
</organism>